<dbReference type="GO" id="GO:0019031">
    <property type="term" value="C:viral envelope"/>
    <property type="evidence" value="ECO:0007669"/>
    <property type="project" value="UniProtKB-KW"/>
</dbReference>
<comment type="PTM">
    <text evidence="32">Specific enzymatic cleavages in vivo yield mature proteins. Envelope glycoproteins are synthesized as a inactive precursor that is heavily N-glycosylated and processed likely by host cell furin in the Golgi to yield the mature SU and TM proteins. The cleavage site between SU and TM requires the minimal sequence [KR]-X-[KR]-R. About 2 of the 9 disulfide bonds of gp41 are reduced by P4HB/PDI, following binding to CD4 receptor.</text>
</comment>
<feature type="region of interest" description="V5" evidence="32">
    <location>
        <begin position="459"/>
        <end position="469"/>
    </location>
</feature>
<keyword evidence="19 32" id="KW-1043">Host membrane</keyword>
<comment type="function">
    <text evidence="32">Envelope glycoprotein gp160: Oligomerizes in the host endoplasmic reticulum into predominantly trimers. In a second time, gp160 transits in the host Golgi, where glycosylation is completed. The precursor is then proteolytically cleaved in the trans-Golgi and thereby activated by cellular furin or furin-like proteases to produce gp120 and gp41.</text>
</comment>
<accession>K0GSS8</accession>
<evidence type="ECO:0000256" key="26">
    <source>
        <dbReference type="ARBA" id="ARBA00023139"/>
    </source>
</evidence>
<keyword evidence="7 32" id="KW-1168">Fusion of virus membrane with host membrane</keyword>
<evidence type="ECO:0000256" key="14">
    <source>
        <dbReference type="ARBA" id="ARBA00022692"/>
    </source>
</evidence>
<comment type="domain">
    <text evidence="32">The membrane proximal external region (MPER) present in gp41 is a tryptophan-rich region recognized by the antibodies 2F5, Z13, and 4E10. MPER seems to play a role in fusion.</text>
</comment>
<keyword evidence="21 32" id="KW-1164">Virus endocytosis by host</keyword>
<evidence type="ECO:0000313" key="38">
    <source>
        <dbReference type="Proteomes" id="UP000147193"/>
    </source>
</evidence>
<evidence type="ECO:0000256" key="24">
    <source>
        <dbReference type="ARBA" id="ARBA00023054"/>
    </source>
</evidence>
<keyword evidence="8 32" id="KW-1170">Fusion of virus membrane with host endosomal membrane</keyword>
<keyword evidence="10 32" id="KW-1165">Clathrin-mediated endocytosis of virus by host</keyword>
<evidence type="ECO:0000256" key="13">
    <source>
        <dbReference type="ARBA" id="ARBA00022685"/>
    </source>
</evidence>
<keyword evidence="30 32" id="KW-0449">Lipoprotein</keyword>
<organism evidence="37 38">
    <name type="scientific">Human immunodeficiency virus type 1</name>
    <name type="common">HIV-1</name>
    <dbReference type="NCBI Taxonomy" id="11676"/>
    <lineage>
        <taxon>Viruses</taxon>
        <taxon>Riboviria</taxon>
        <taxon>Pararnavirae</taxon>
        <taxon>Artverviricota</taxon>
        <taxon>Revtraviricetes</taxon>
        <taxon>Ortervirales</taxon>
        <taxon>Retroviridae</taxon>
        <taxon>Orthoretrovirinae</taxon>
        <taxon>Lentivirus</taxon>
        <taxon>Lentivirus humimdef1</taxon>
    </lineage>
</organism>
<keyword evidence="11 32" id="KW-0945">Host-virus interaction</keyword>
<dbReference type="HAMAP" id="MF_04083">
    <property type="entry name" value="HIV_ENV"/>
    <property type="match status" value="1"/>
</dbReference>
<evidence type="ECO:0000256" key="27">
    <source>
        <dbReference type="ARBA" id="ARBA00023157"/>
    </source>
</evidence>
<comment type="domain">
    <text evidence="32">The YXXL motif is involved in determining the exact site of viral release at the surface of infected mononuclear cells and promotes endocytosis. YXXL and di-leucine endocytosis motifs interact directly or indirectly with the clathrin adapter complexes, opperate independently, and their activities are not additive.</text>
</comment>
<dbReference type="GO" id="GO:0019062">
    <property type="term" value="P:virion attachment to host cell"/>
    <property type="evidence" value="ECO:0007669"/>
    <property type="project" value="UniProtKB-UniRule"/>
</dbReference>
<evidence type="ECO:0000256" key="8">
    <source>
        <dbReference type="ARBA" id="ARBA00022510"/>
    </source>
</evidence>
<feature type="disulfide bond" evidence="32">
    <location>
        <begin position="53"/>
        <end position="73"/>
    </location>
</feature>
<keyword evidence="16 32" id="KW-0732">Signal</keyword>
<dbReference type="FunFam" id="1.20.5.490:FF:000001">
    <property type="entry name" value="Envelope glycoprotein gp160"/>
    <property type="match status" value="1"/>
</dbReference>
<keyword evidence="26 32" id="KW-0564">Palmitate</keyword>
<feature type="domain" description="Retroviral envelope protein GP41-like" evidence="36">
    <location>
        <begin position="528"/>
        <end position="719"/>
    </location>
</feature>
<evidence type="ECO:0000256" key="23">
    <source>
        <dbReference type="ARBA" id="ARBA00023046"/>
    </source>
</evidence>
<comment type="function">
    <text evidence="32">Transmembrane protein gp41: Acts as a class I viral fusion protein. Under the current model, the protein has at least 3 conformational states: pre-fusion native state, pre-hairpin intermediate state, and post-fusion hairpin state. During fusion of viral and target intracellular membranes, the coiled coil regions (heptad repeats) assume a trimer-of-hairpins structure, positioning the fusion peptide in close proximity to the C-terminal region of the ectodomain. The formation of this structure appears to drive apposition and subsequent fusion of viral and target cell membranes. Complete fusion occurs in host cell endosomes and is dynamin-dependent, however some lipid transfer might occur at the plasma membrane. The virus undergoes clathrin-dependent internalization long before endosomal fusion, thus minimizing the surface exposure of conserved viral epitopes during fusion and reducing the efficacy of inhibitors targeting these epitopes. Membranes fusion leads to delivery of the nucleocapsid into the cytoplasm.</text>
</comment>
<comment type="function">
    <text evidence="32">Surface protein gp120: Attaches the virus to the host lymphoid cell by binding to the primary receptor CD4. This interaction induces a structural rearrangement creating a high affinity binding site for a chemokine coreceptor like CXCR4 and/or CCR5. Acts as a ligand for CD209/DC-SIGN and CLEC4M/DC-SIGNR, which are respectively found on dendritic cells (DCs), and on endothelial cells of liver sinusoids and lymph node sinuses. These interactions allow capture of viral particles at mucosal surfaces by these cells and subsequent transmission to permissive cells. HIV subverts the migration properties of dendritic cells to gain access to CD4+ T-cells in lymph nodes. Virus transmission to permissive T-cells occurs either in trans (without DCs infection, through viral capture and transmission), or in cis (following DCs productive infection, through the usual CD4-gp120 interaction), thereby inducing a robust infection. In trans infection, bound virions remain infectious over days and it is proposed that they are not degraded, but protected in non-lysosomal acidic organelles within the DCs close to the cell membrane thus contributing to the viral infectious potential during DCs' migration from the periphery to the lymphoid tissues. On arrival at lymphoid tissues, intact virions recycle back to DCs' cell surface allowing virus transmission to CD4+ T-cells.</text>
</comment>
<feature type="domain" description="Human immunodeficiency virus 1 envelope glycoprotein Gp120" evidence="35">
    <location>
        <begin position="33"/>
        <end position="509"/>
    </location>
</feature>
<feature type="region of interest" description="MPER; binding to GalCer" evidence="32">
    <location>
        <begin position="660"/>
        <end position="681"/>
    </location>
</feature>
<dbReference type="SUPFAM" id="SSF58069">
    <property type="entry name" value="Virus ectodomain"/>
    <property type="match status" value="1"/>
</dbReference>
<keyword evidence="23 32" id="KW-1039">Host endosome</keyword>
<keyword evidence="24 32" id="KW-0175">Coiled coil</keyword>
<evidence type="ECO:0000256" key="31">
    <source>
        <dbReference type="ARBA" id="ARBA00023296"/>
    </source>
</evidence>
<dbReference type="CDD" id="cd09909">
    <property type="entry name" value="HIV-1-like_HR1-HR2"/>
    <property type="match status" value="1"/>
</dbReference>
<dbReference type="Proteomes" id="UP000147193">
    <property type="component" value="Genome"/>
</dbReference>
<dbReference type="FunFam" id="2.170.40.20:FF:000003">
    <property type="entry name" value="Envelope glycoprotein gp160"/>
    <property type="match status" value="1"/>
</dbReference>
<comment type="subunit">
    <text evidence="32">The mature envelope protein (Env) consists of a homotrimer of non-covalently associated gp120-gp41 heterodimers. The resulting complex protrudes from the virus surface as a spike. There seems to be as few as 10 spikes on the average virion. Surface protein gp120 interacts with host CD4, CCR5 and CXCR4. Gp120 also interacts with the C-type lectins CD209/DC-SIGN and CLEC4M/DC-SIGNR (collectively referred to as DC-SIGN(R)). Gp120 and gp41 interact with GalCer. Gp120 interacts with host ITGA4/ITGB7 complex; on CD4+ T-cells, this interaction results in rapid activation of integrin ITGAL/LFA-1, which facilitates efficient cell-to-cell spreading of HIV-1. Gp120 interacts with cell-associated heparan sulfate; this interaction increases virus infectivity on permissive cells and may be involved in infection of CD4- cells.</text>
</comment>
<keyword evidence="25 32" id="KW-0472">Membrane</keyword>
<dbReference type="GO" id="GO:0055036">
    <property type="term" value="C:virion membrane"/>
    <property type="evidence" value="ECO:0007669"/>
    <property type="project" value="UniProtKB-SubCell"/>
</dbReference>
<comment type="miscellaneous">
    <text evidence="32">HIV-1 lineages are divided in three main groups, M (for Major), O (for Outlier), and N (for New, or Non-M, Non-O). The vast majority of strains found worldwide belong to the group M. Group O seems to be endemic to and largely confined to Cameroon and neighboring countries in West Central Africa, where these viruses represent a small minority of HIV-1 strains. The group N is represented by a limited number of isolates from Cameroonian persons. The group M is further subdivided in 9 clades or subtypes (A to D, F to H, J and K).</text>
</comment>
<evidence type="ECO:0000256" key="4">
    <source>
        <dbReference type="ARBA" id="ARBA00004563"/>
    </source>
</evidence>
<evidence type="ECO:0000256" key="10">
    <source>
        <dbReference type="ARBA" id="ARBA00022570"/>
    </source>
</evidence>
<keyword evidence="28 32" id="KW-0325">Glycoprotein</keyword>
<dbReference type="GO" id="GO:0020002">
    <property type="term" value="C:host cell plasma membrane"/>
    <property type="evidence" value="ECO:0007669"/>
    <property type="project" value="UniProtKB-SubCell"/>
</dbReference>
<keyword evidence="29 32" id="KW-0899">Viral immunoevasion</keyword>
<evidence type="ECO:0000256" key="21">
    <source>
        <dbReference type="ARBA" id="ARBA00022890"/>
    </source>
</evidence>
<evidence type="ECO:0000256" key="30">
    <source>
        <dbReference type="ARBA" id="ARBA00023288"/>
    </source>
</evidence>
<dbReference type="Pfam" id="PF00516">
    <property type="entry name" value="GP120"/>
    <property type="match status" value="1"/>
</dbReference>
<evidence type="ECO:0000256" key="29">
    <source>
        <dbReference type="ARBA" id="ARBA00023280"/>
    </source>
</evidence>
<evidence type="ECO:0000313" key="37">
    <source>
        <dbReference type="EMBL" id="AFU32898.1"/>
    </source>
</evidence>
<keyword evidence="15 32" id="KW-0053">Apoptosis</keyword>
<comment type="subcellular location">
    <molecule>Transmembrane protein gp41</molecule>
    <subcellularLocation>
        <location evidence="32">Virion membrane</location>
        <topology evidence="32">Single-pass type I membrane protein</topology>
    </subcellularLocation>
    <subcellularLocation>
        <location evidence="32">Host cell membrane</location>
        <topology evidence="32">Single-pass type I membrane protein</topology>
    </subcellularLocation>
    <subcellularLocation>
        <location evidence="32">Host endosome membrane</location>
        <topology evidence="32">Single-pass type I membrane protein</topology>
    </subcellularLocation>
    <text evidence="32">It is probably concentrated at the site of budding and incorporated into the virions possibly by contacts between the cytoplasmic tail of Env and the N-terminus of Gag.</text>
</comment>
<evidence type="ECO:0000256" key="11">
    <source>
        <dbReference type="ARBA" id="ARBA00022581"/>
    </source>
</evidence>
<name>K0GSS8_HV1</name>
<dbReference type="InterPro" id="IPR000777">
    <property type="entry name" value="HIV1_Gp120"/>
</dbReference>
<feature type="region of interest" description="CD4-binding loop" evidence="32">
    <location>
        <begin position="368"/>
        <end position="378"/>
    </location>
</feature>
<proteinExistence type="inferred from homology"/>
<dbReference type="FunFam" id="1.10.287.210:FF:000001">
    <property type="entry name" value="Envelope glycoprotein gp160"/>
    <property type="match status" value="1"/>
</dbReference>
<dbReference type="GO" id="GO:0005198">
    <property type="term" value="F:structural molecule activity"/>
    <property type="evidence" value="ECO:0007669"/>
    <property type="project" value="UniProtKB-UniRule"/>
</dbReference>
<evidence type="ECO:0000256" key="2">
    <source>
        <dbReference type="ARBA" id="ARBA00004433"/>
    </source>
</evidence>
<comment type="PTM">
    <text evidence="32">Palmitoylation of the transmembrane protein and of Env polyprotein (prior to its proteolytic cleavage) is essential for their association with host cell membrane lipid rafts. Palmitoylation is therefore required for envelope trafficking to classical lipid rafts, but not for viral replication.</text>
</comment>
<keyword evidence="14 32" id="KW-0812">Transmembrane</keyword>
<evidence type="ECO:0000256" key="12">
    <source>
        <dbReference type="ARBA" id="ARBA00022595"/>
    </source>
</evidence>
<feature type="region of interest" description="Fusion peptide" evidence="32">
    <location>
        <begin position="510"/>
        <end position="530"/>
    </location>
</feature>
<organismHost>
    <name type="scientific">Homo sapiens</name>
    <name type="common">Human</name>
    <dbReference type="NCBI Taxonomy" id="9606"/>
</organismHost>
<dbReference type="GO" id="GO:0052031">
    <property type="term" value="P:symbiont-mediated perturbation of host defense response"/>
    <property type="evidence" value="ECO:0007669"/>
    <property type="project" value="UniProtKB-UniRule"/>
</dbReference>
<evidence type="ECO:0000256" key="34">
    <source>
        <dbReference type="SAM" id="MobiDB-lite"/>
    </source>
</evidence>
<evidence type="ECO:0000256" key="6">
    <source>
        <dbReference type="ARBA" id="ARBA00004650"/>
    </source>
</evidence>
<feature type="site" description="Cleavage; by host furin" evidence="32">
    <location>
        <begin position="509"/>
        <end position="510"/>
    </location>
</feature>
<evidence type="ECO:0000259" key="35">
    <source>
        <dbReference type="Pfam" id="PF00516"/>
    </source>
</evidence>
<dbReference type="InterPro" id="IPR036377">
    <property type="entry name" value="Gp120_core_sf"/>
</dbReference>
<feature type="disulfide bond" evidence="32">
    <location>
        <begin position="234"/>
        <end position="245"/>
    </location>
</feature>
<evidence type="ECO:0000256" key="22">
    <source>
        <dbReference type="ARBA" id="ARBA00022989"/>
    </source>
</evidence>
<dbReference type="GO" id="GO:0044175">
    <property type="term" value="C:host cell endosome membrane"/>
    <property type="evidence" value="ECO:0007669"/>
    <property type="project" value="UniProtKB-SubCell"/>
</dbReference>
<evidence type="ECO:0000256" key="32">
    <source>
        <dbReference type="HAMAP-Rule" id="MF_04083"/>
    </source>
</evidence>
<evidence type="ECO:0000259" key="36">
    <source>
        <dbReference type="Pfam" id="PF00517"/>
    </source>
</evidence>
<feature type="coiled-coil region" evidence="32">
    <location>
        <begin position="631"/>
        <end position="665"/>
    </location>
</feature>
<feature type="chain" id="PRO_5023533284" description="Envelope glycoprotein gp160" evidence="32">
    <location>
        <begin position="32"/>
        <end position="861"/>
    </location>
</feature>
<evidence type="ECO:0000256" key="20">
    <source>
        <dbReference type="ARBA" id="ARBA00022879"/>
    </source>
</evidence>
<feature type="compositionally biased region" description="Basic and acidic residues" evidence="34">
    <location>
        <begin position="721"/>
        <end position="740"/>
    </location>
</feature>
<feature type="disulfide bond" evidence="32">
    <location>
        <begin position="596"/>
        <end position="602"/>
    </location>
</feature>
<dbReference type="Gene3D" id="1.10.287.210">
    <property type="match status" value="1"/>
</dbReference>
<feature type="region of interest" description="Disordered" evidence="34">
    <location>
        <begin position="718"/>
        <end position="740"/>
    </location>
</feature>
<feature type="transmembrane region" description="Helical" evidence="33">
    <location>
        <begin position="676"/>
        <end position="703"/>
    </location>
</feature>
<dbReference type="InterPro" id="IPR037527">
    <property type="entry name" value="Gp160"/>
</dbReference>
<keyword evidence="17 32" id="KW-1161">Viral attachment to host cell</keyword>
<evidence type="ECO:0000256" key="25">
    <source>
        <dbReference type="ARBA" id="ARBA00023136"/>
    </source>
</evidence>
<feature type="short sequence motif" description="Di-leucine internalization motif" evidence="32">
    <location>
        <begin position="860"/>
        <end position="861"/>
    </location>
</feature>
<dbReference type="GO" id="GO:1903908">
    <property type="term" value="P:positive regulation of plasma membrane raft polarization"/>
    <property type="evidence" value="ECO:0007669"/>
    <property type="project" value="UniProtKB-UniRule"/>
</dbReference>
<keyword evidence="9 32" id="KW-1032">Host cell membrane</keyword>
<reference evidence="37 38" key="1">
    <citation type="journal article" date="2012" name="Nature">
        <title>Increased HIV-1 vaccine efficacy against viruses with genetic signatures in Env V2.</title>
        <authorList>
            <person name="Rolland M."/>
            <person name="Edlefsen P.T."/>
            <person name="Larsen B.B."/>
            <person name="Tovanabutra S."/>
            <person name="Sanders-Buell E."/>
            <person name="Hertz T."/>
            <person name="de Camp A.C."/>
            <person name="Carrico C."/>
            <person name="Menis S."/>
            <person name="Magaret C.A."/>
            <person name="Ahmed H."/>
            <person name="Juraska M."/>
            <person name="Chen L."/>
            <person name="Konopa P."/>
            <person name="Nariya S."/>
            <person name="Stoddard J.N."/>
            <person name="Wong K."/>
            <person name="Zhao H."/>
            <person name="Deng W."/>
            <person name="Maust B.S."/>
            <person name="Bose M."/>
            <person name="Howell S."/>
            <person name="Bates A."/>
            <person name="Lazzaro M."/>
            <person name="O'Sullivan A."/>
            <person name="Lei E."/>
            <person name="Bradfield A."/>
            <person name="Ibitamuno G."/>
            <person name="Assawadarachai V."/>
            <person name="O'Connell R.J."/>
            <person name="de Souza M.S."/>
            <person name="Nitayaphan S."/>
            <person name="Rerks-Ngarm S."/>
            <person name="Robb M.L."/>
            <person name="McLellan J.S."/>
            <person name="Georgiev I."/>
            <person name="Kwong P.D."/>
            <person name="Carlson J.M."/>
            <person name="Michael N.L."/>
            <person name="Schief W.R."/>
            <person name="Gilbert P.B."/>
            <person name="Mullins J.I."/>
            <person name="Kim J.H."/>
        </authorList>
    </citation>
    <scope>NUCLEOTIDE SEQUENCE [LARGE SCALE GENOMIC DNA]</scope>
    <source>
        <strain evidence="37">AA107a_wg9</strain>
    </source>
</reference>
<keyword evidence="27 32" id="KW-1015">Disulfide bond</keyword>
<comment type="domain">
    <text evidence="32">The CD4-binding region is targeted by the antibody b12.</text>
</comment>
<dbReference type="Gene3D" id="2.170.40.20">
    <property type="entry name" value="Human immunodeficiency virus 1, Gp160, envelope glycoprotein"/>
    <property type="match status" value="2"/>
</dbReference>
<dbReference type="EMBL" id="JX448027">
    <property type="protein sequence ID" value="AFU32898.1"/>
    <property type="molecule type" value="Genomic_RNA"/>
</dbReference>
<evidence type="ECO:0000256" key="3">
    <source>
        <dbReference type="ARBA" id="ARBA00004505"/>
    </source>
</evidence>
<protein>
    <recommendedName>
        <fullName evidence="32">Envelope glycoprotein gp160</fullName>
    </recommendedName>
    <alternativeName>
        <fullName evidence="32">Env polyprotein</fullName>
    </alternativeName>
    <component>
        <recommendedName>
            <fullName evidence="32">Surface protein gp120</fullName>
            <shortName evidence="32">SU</shortName>
        </recommendedName>
        <alternativeName>
            <fullName evidence="32">Glycoprotein 120</fullName>
            <shortName evidence="32">gp120</shortName>
        </alternativeName>
    </component>
    <component>
        <recommendedName>
            <fullName evidence="32">Transmembrane protein gp41</fullName>
            <shortName evidence="32">TM</shortName>
        </recommendedName>
        <alternativeName>
            <fullName evidence="32">Glycoprotein 41</fullName>
            <shortName evidence="32">gp41</shortName>
        </alternativeName>
    </component>
</protein>
<dbReference type="InterPro" id="IPR000328">
    <property type="entry name" value="GP41-like"/>
</dbReference>
<dbReference type="FunFam" id="2.170.40.20:FF:000004">
    <property type="entry name" value="Envelope glycoprotein gp160"/>
    <property type="match status" value="1"/>
</dbReference>
<keyword evidence="13 32" id="KW-0165">Cleavage on pair of basic residues</keyword>
<keyword evidence="31 32" id="KW-1160">Virus entry into host cell</keyword>
<comment type="miscellaneous">
    <text evidence="32">Inhibitors targeting HIV-1 viral envelope proteins are used as antiretroviral drugs. Attachment of virions to the cell surface via non-specific interactions and CD4 binding can be blocked by inhibitors that include cyanovirin-N, cyclotriazadisulfonamide analogs, PRO 2000, TNX 355 and PRO 542. In addition, BMS 806 can block CD4-induced conformational changes. Env interactions with the coreceptor molecules can be targeted by CCR5 antagonists including SCH-D, maraviroc (UK 427857) and aplaviroc (GW 873140), and the CXCR4 antagonist AMD 070. Fusion of viral and cellular membranes can be inhibited by peptides such as enfuvirtide and tifuvirtide (T 1249). Resistance to inhibitors associated with mutations in Env are observed. Most of the time, single mutations confer only a modest reduction in drug susceptibility. Combination of several mutations is usually required to develop a high-level drug resistance.</text>
</comment>
<evidence type="ECO:0000256" key="16">
    <source>
        <dbReference type="ARBA" id="ARBA00022729"/>
    </source>
</evidence>
<feature type="disulfide bond" evidence="32">
    <location>
        <begin position="224"/>
        <end position="253"/>
    </location>
</feature>
<dbReference type="GO" id="GO:0075512">
    <property type="term" value="P:clathrin-dependent endocytosis of virus by host cell"/>
    <property type="evidence" value="ECO:0007669"/>
    <property type="project" value="UniProtKB-UniRule"/>
</dbReference>
<dbReference type="GO" id="GO:0039654">
    <property type="term" value="P:fusion of virus membrane with host endosome membrane"/>
    <property type="evidence" value="ECO:0007669"/>
    <property type="project" value="UniProtKB-UniRule"/>
</dbReference>
<dbReference type="GO" id="GO:0019082">
    <property type="term" value="P:viral protein processing"/>
    <property type="evidence" value="ECO:0007669"/>
    <property type="project" value="UniProtKB-UniRule"/>
</dbReference>
<evidence type="ECO:0000256" key="5">
    <source>
        <dbReference type="ARBA" id="ARBA00004578"/>
    </source>
</evidence>
<evidence type="ECO:0000256" key="9">
    <source>
        <dbReference type="ARBA" id="ARBA00022511"/>
    </source>
</evidence>
<feature type="lipid moiety-binding region" description="S-palmitoyl cysteine; by host" evidence="32">
    <location>
        <position position="762"/>
    </location>
</feature>
<feature type="region of interest" description="Immunosuppression" evidence="32">
    <location>
        <begin position="572"/>
        <end position="590"/>
    </location>
</feature>
<dbReference type="SUPFAM" id="SSF56502">
    <property type="entry name" value="gp120 core"/>
    <property type="match status" value="2"/>
</dbReference>
<dbReference type="GO" id="GO:0019064">
    <property type="term" value="P:fusion of virus membrane with host plasma membrane"/>
    <property type="evidence" value="ECO:0007669"/>
    <property type="project" value="UniProtKB-UniRule"/>
</dbReference>
<feature type="topological domain" description="Cytoplasmic" evidence="32">
    <location>
        <begin position="704"/>
        <end position="861"/>
    </location>
</feature>
<comment type="caution">
    <text evidence="32">Lacks conserved residue(s) required for the propagation of feature annotation.</text>
</comment>
<keyword evidence="18 32" id="KW-0946">Virion</keyword>
<evidence type="ECO:0000256" key="28">
    <source>
        <dbReference type="ARBA" id="ARBA00023180"/>
    </source>
</evidence>
<evidence type="ECO:0000256" key="19">
    <source>
        <dbReference type="ARBA" id="ARBA00022870"/>
    </source>
</evidence>
<keyword evidence="22 32" id="KW-1133">Transmembrane helix</keyword>
<comment type="domain">
    <text evidence="32">Some of the most genetically diverse regions of the viral genome are present in Env. They are called variable regions 1 through 5 (V1 through V5). Coreceptor usage of gp120 is determined mainly by the primary structure of the third variable region (V3) in the outer domain of gp120. The sequence of V3 determines which coreceptor, CCR5 and/or CXCR4 (corresponding to R5/macrophage, X4/T cell and R5X4/T cell and macrophage tropism), is used to trigger the fusion potential of the Env complex, and hence which cells the virus can infect. Binding to CCR5 involves a region adjacent in addition to V3.</text>
</comment>
<dbReference type="Gene3D" id="1.20.5.490">
    <property type="entry name" value="Single helix bin"/>
    <property type="match status" value="1"/>
</dbReference>
<evidence type="ECO:0000256" key="17">
    <source>
        <dbReference type="ARBA" id="ARBA00022804"/>
    </source>
</evidence>
<evidence type="ECO:0000256" key="7">
    <source>
        <dbReference type="ARBA" id="ARBA00022506"/>
    </source>
</evidence>
<sequence>MRVKETQMNWPNWWKGVTLILGLVIICRASDNLWVTVYYGVPVWRDAETTLFCASDAKAHDTEVHNVWATHACVPTDPNPQELYLENVTENFNMWTNKMVEQMHEDVISLWDQSLKPCIKLTPLCVTLNCTNAMFNNTNANSTASVTTDDGTNRIGNLTDEVKNCTFNVTTELKDKKQKVYALFYKLDIVQMPNSEYRLINCNTSVIKQACPKITFDPIPIHYCTPAGYAILKCNDKNFNGTGPCKNVSSVQCTHGIKPVVSTQLLLNGSLAEEEIIIRSENLTNNAKTIIVHFNKSVEINCTRPSNNTRTSVHIGPGQVFYRTGDIIGDIRKAYCEVNGTRWNKVLKQVTNKLKEKFHHKTIKFQPPSGGDLEITMLHFNCRGEFFYCNTTSLFNDTCIGNETKEGCNTTIILPCRIKQIVNMWQGVGQAMYAPPISGRINCVSNITGILLTRDGGVNNDSSEIFRPGGGDIRDKWRSELYKYKVVQIEPLGVAPTRAKRRVVERPKRAVGIGAMIFGFLGAAGSTMGAASITLTVQARQLLSGIVQQQSNLLRAIEAQHHLLQLTVWGIKQLQARVLAVERYLKDQKFLGLWGCSGKVICTTAVPWNSTWSNKSYDEIWNNMTWIEWEREIGNYTSQIYEILTESQNQQDRNEKDLLALDHWASLWNWFDITKWLWYIKIFIMIVGGLIGLRIVFAVLSIVNRVRQGYSPVSFQIPTHQQREPDRPERIEEGGGEQDRDRSVRLVTGFLALLWDDLRSLCLFSYHRLRDLLLIAKRTVELLGYSSLKGLRRGWEILKYLGNLLLYWGREQKISAVSLFDAIAIAVAGWTDRVIEVVQRAWRAILHIPRRIRQGLERALL</sequence>
<keyword evidence="12 32" id="KW-1162">Viral penetration into host cytoplasm</keyword>
<dbReference type="Pfam" id="PF00517">
    <property type="entry name" value="GP41"/>
    <property type="match status" value="1"/>
</dbReference>
<comment type="subcellular location">
    <molecule>Surface protein gp120</molecule>
    <subcellularLocation>
        <location evidence="32">Virion membrane</location>
        <topology evidence="32">Peripheral membrane protein</topology>
    </subcellularLocation>
    <subcellularLocation>
        <location evidence="32">Host cell membrane</location>
        <topology evidence="32">Peripheral membrane protein</topology>
    </subcellularLocation>
    <subcellularLocation>
        <location evidence="32">Host endosome membrane</location>
        <topology evidence="32">Single-pass type I membrane protein</topology>
    </subcellularLocation>
    <text evidence="32">The surface protein is not anchored to the viral envelope, but associates with the extravirion surface through its binding to TM. It is probably concentrated at the site of budding and incorporated into the virions possibly by contacts between the cytoplasmic tail of Env and the N-terminus of Gag.</text>
</comment>
<comment type="domain">
    <text evidence="32 33">The 17 amino acids long immunosuppressive region is present in many retroviral envelope proteins. Synthetic peptides derived from this relatively conserved sequence inhibit immune function in vitro and in vivo.</text>
</comment>
<evidence type="ECO:0000256" key="33">
    <source>
        <dbReference type="RuleBase" id="RU363095"/>
    </source>
</evidence>
<keyword evidence="20 32" id="KW-0261">Viral envelope protein</keyword>
<dbReference type="GO" id="GO:0016020">
    <property type="term" value="C:membrane"/>
    <property type="evidence" value="ECO:0007669"/>
    <property type="project" value="UniProtKB-UniRule"/>
</dbReference>
<comment type="similarity">
    <text evidence="32">Belongs to the HIV-1 env protein family.</text>
</comment>
<evidence type="ECO:0000256" key="18">
    <source>
        <dbReference type="ARBA" id="ARBA00022844"/>
    </source>
</evidence>
<gene>
    <name evidence="32 37" type="primary">env</name>
</gene>
<feature type="chain" id="PRO_5023533283" description="Transmembrane protein gp41" evidence="32">
    <location>
        <begin position="510"/>
        <end position="861"/>
    </location>
</feature>
<comment type="PTM">
    <text evidence="32">Highly glycosylated by host. The high number of glycan on the protein is reffered to as 'glycan shield' because it contributes to hide protein sequence from adaptive immune system.</text>
</comment>
<evidence type="ECO:0000256" key="1">
    <source>
        <dbReference type="ARBA" id="ARBA00004402"/>
    </source>
</evidence>
<dbReference type="GO" id="GO:1903911">
    <property type="term" value="P:positive regulation of receptor clustering"/>
    <property type="evidence" value="ECO:0007669"/>
    <property type="project" value="UniProtKB-UniRule"/>
</dbReference>
<evidence type="ECO:0000256" key="15">
    <source>
        <dbReference type="ARBA" id="ARBA00022703"/>
    </source>
</evidence>
<comment type="subcellular location">
    <subcellularLocation>
        <location evidence="3">Host cell membrane</location>
        <topology evidence="3">Peripheral membrane protein</topology>
    </subcellularLocation>
    <subcellularLocation>
        <location evidence="1">Host cell membrane</location>
        <topology evidence="1">Single-pass type I membrane protein</topology>
    </subcellularLocation>
    <subcellularLocation>
        <location evidence="2">Host endosome membrane</location>
        <topology evidence="2">Peripheral membrane protein</topology>
    </subcellularLocation>
    <subcellularLocation>
        <location evidence="5">Host endosome membrane</location>
        <topology evidence="5">Single-pass type I membrane protein</topology>
    </subcellularLocation>
    <subcellularLocation>
        <location evidence="6">Virion membrane</location>
        <topology evidence="6">Peripheral membrane protein</topology>
    </subcellularLocation>
    <subcellularLocation>
        <location evidence="4">Virion membrane</location>
        <topology evidence="4">Single-pass type I membrane protein</topology>
    </subcellularLocation>
</comment>